<feature type="region of interest" description="Disordered" evidence="1">
    <location>
        <begin position="9"/>
        <end position="41"/>
    </location>
</feature>
<dbReference type="Proteomes" id="UP001476798">
    <property type="component" value="Unassembled WGS sequence"/>
</dbReference>
<keyword evidence="3" id="KW-1185">Reference proteome</keyword>
<accession>A0ABV0Q1G1</accession>
<evidence type="ECO:0000256" key="1">
    <source>
        <dbReference type="SAM" id="MobiDB-lite"/>
    </source>
</evidence>
<evidence type="ECO:0000313" key="3">
    <source>
        <dbReference type="Proteomes" id="UP001476798"/>
    </source>
</evidence>
<organism evidence="2 3">
    <name type="scientific">Goodea atripinnis</name>
    <dbReference type="NCBI Taxonomy" id="208336"/>
    <lineage>
        <taxon>Eukaryota</taxon>
        <taxon>Metazoa</taxon>
        <taxon>Chordata</taxon>
        <taxon>Craniata</taxon>
        <taxon>Vertebrata</taxon>
        <taxon>Euteleostomi</taxon>
        <taxon>Actinopterygii</taxon>
        <taxon>Neopterygii</taxon>
        <taxon>Teleostei</taxon>
        <taxon>Neoteleostei</taxon>
        <taxon>Acanthomorphata</taxon>
        <taxon>Ovalentaria</taxon>
        <taxon>Atherinomorphae</taxon>
        <taxon>Cyprinodontiformes</taxon>
        <taxon>Goodeidae</taxon>
        <taxon>Goodea</taxon>
    </lineage>
</organism>
<gene>
    <name evidence="2" type="ORF">GOODEAATRI_024789</name>
</gene>
<feature type="compositionally biased region" description="Basic and acidic residues" evidence="1">
    <location>
        <begin position="21"/>
        <end position="35"/>
    </location>
</feature>
<proteinExistence type="predicted"/>
<sequence>MEKLLYVGVKKQAASTSSAPEAHRDRDRSCRRPEAPHANLHPSRVGRFILTQLFKLGTVTQTRFETGDRTTLPLLLGFQPNTFPAVINKTSILPLFLSPCGEDLDRIKTGPAQLDVLAKTPRK</sequence>
<reference evidence="2 3" key="1">
    <citation type="submission" date="2021-06" db="EMBL/GenBank/DDBJ databases">
        <authorList>
            <person name="Palmer J.M."/>
        </authorList>
    </citation>
    <scope>NUCLEOTIDE SEQUENCE [LARGE SCALE GENOMIC DNA]</scope>
    <source>
        <strain evidence="2 3">GA_2019</strain>
        <tissue evidence="2">Muscle</tissue>
    </source>
</reference>
<dbReference type="EMBL" id="JAHRIO010092786">
    <property type="protein sequence ID" value="MEQ2189388.1"/>
    <property type="molecule type" value="Genomic_DNA"/>
</dbReference>
<comment type="caution">
    <text evidence="2">The sequence shown here is derived from an EMBL/GenBank/DDBJ whole genome shotgun (WGS) entry which is preliminary data.</text>
</comment>
<name>A0ABV0Q1G1_9TELE</name>
<protein>
    <submittedName>
        <fullName evidence="2">Uncharacterized protein</fullName>
    </submittedName>
</protein>
<evidence type="ECO:0000313" key="2">
    <source>
        <dbReference type="EMBL" id="MEQ2189388.1"/>
    </source>
</evidence>